<protein>
    <recommendedName>
        <fullName evidence="3">Peptidase S1 domain-containing protein</fullName>
    </recommendedName>
</protein>
<evidence type="ECO:0000313" key="1">
    <source>
        <dbReference type="EMBL" id="KAK0729448.1"/>
    </source>
</evidence>
<evidence type="ECO:0000313" key="2">
    <source>
        <dbReference type="Proteomes" id="UP001172102"/>
    </source>
</evidence>
<dbReference type="SUPFAM" id="SSF50494">
    <property type="entry name" value="Trypsin-like serine proteases"/>
    <property type="match status" value="1"/>
</dbReference>
<keyword evidence="2" id="KW-1185">Reference proteome</keyword>
<name>A0AA40B868_9PEZI</name>
<reference evidence="1" key="1">
    <citation type="submission" date="2023-06" db="EMBL/GenBank/DDBJ databases">
        <title>Genome-scale phylogeny and comparative genomics of the fungal order Sordariales.</title>
        <authorList>
            <consortium name="Lawrence Berkeley National Laboratory"/>
            <person name="Hensen N."/>
            <person name="Bonometti L."/>
            <person name="Westerberg I."/>
            <person name="Brannstrom I.O."/>
            <person name="Guillou S."/>
            <person name="Cros-Aarteil S."/>
            <person name="Calhoun S."/>
            <person name="Haridas S."/>
            <person name="Kuo A."/>
            <person name="Mondo S."/>
            <person name="Pangilinan J."/>
            <person name="Riley R."/>
            <person name="Labutti K."/>
            <person name="Andreopoulos B."/>
            <person name="Lipzen A."/>
            <person name="Chen C."/>
            <person name="Yanf M."/>
            <person name="Daum C."/>
            <person name="Ng V."/>
            <person name="Clum A."/>
            <person name="Steindorff A."/>
            <person name="Ohm R."/>
            <person name="Martin F."/>
            <person name="Silar P."/>
            <person name="Natvig D."/>
            <person name="Lalanne C."/>
            <person name="Gautier V."/>
            <person name="Ament-Velasquez S.L."/>
            <person name="Kruys A."/>
            <person name="Hutchinson M.I."/>
            <person name="Powell A.J."/>
            <person name="Barry K."/>
            <person name="Miller A.N."/>
            <person name="Grigoriev I.V."/>
            <person name="Debuchy R."/>
            <person name="Gladieux P."/>
            <person name="Thoren M.H."/>
            <person name="Johannesson H."/>
        </authorList>
    </citation>
    <scope>NUCLEOTIDE SEQUENCE</scope>
    <source>
        <strain evidence="1">SMH4607-1</strain>
    </source>
</reference>
<proteinExistence type="predicted"/>
<dbReference type="InterPro" id="IPR009003">
    <property type="entry name" value="Peptidase_S1_PA"/>
</dbReference>
<dbReference type="EMBL" id="JAUKUA010000001">
    <property type="protein sequence ID" value="KAK0729448.1"/>
    <property type="molecule type" value="Genomic_DNA"/>
</dbReference>
<dbReference type="AlphaFoldDB" id="A0AA40B868"/>
<accession>A0AA40B868</accession>
<gene>
    <name evidence="1" type="ORF">B0H67DRAFT_109</name>
</gene>
<sequence>MDHWVLDWALIKLDPNRFTFEQLQNIPLPSSCAMFETNLDAEGWKETGWTPRAKDVAAPTKGSSYLFKIGRTTGHTVGRFHDVDASVTINYIVDGPDGKQNVLVKGKALAVRRGHSEFASCGDSGALVLNGHAEAVGMVMAVADQILGGARRCLRFALCAYCRQHQGNPSAWTR</sequence>
<organism evidence="1 2">
    <name type="scientific">Lasiosphaeris hirsuta</name>
    <dbReference type="NCBI Taxonomy" id="260670"/>
    <lineage>
        <taxon>Eukaryota</taxon>
        <taxon>Fungi</taxon>
        <taxon>Dikarya</taxon>
        <taxon>Ascomycota</taxon>
        <taxon>Pezizomycotina</taxon>
        <taxon>Sordariomycetes</taxon>
        <taxon>Sordariomycetidae</taxon>
        <taxon>Sordariales</taxon>
        <taxon>Lasiosphaeriaceae</taxon>
        <taxon>Lasiosphaeris</taxon>
    </lineage>
</organism>
<dbReference type="Proteomes" id="UP001172102">
    <property type="component" value="Unassembled WGS sequence"/>
</dbReference>
<comment type="caution">
    <text evidence="1">The sequence shown here is derived from an EMBL/GenBank/DDBJ whole genome shotgun (WGS) entry which is preliminary data.</text>
</comment>
<evidence type="ECO:0008006" key="3">
    <source>
        <dbReference type="Google" id="ProtNLM"/>
    </source>
</evidence>